<evidence type="ECO:0000256" key="3">
    <source>
        <dbReference type="ARBA" id="ARBA00023136"/>
    </source>
</evidence>
<proteinExistence type="inferred from homology"/>
<gene>
    <name evidence="7" type="ORF">J2S10_004574</name>
</gene>
<keyword evidence="8" id="KW-1185">Reference proteome</keyword>
<dbReference type="PANTHER" id="PTHR22550">
    <property type="entry name" value="SPORE GERMINATION PROTEIN"/>
    <property type="match status" value="1"/>
</dbReference>
<evidence type="ECO:0000256" key="2">
    <source>
        <dbReference type="ARBA" id="ARBA00005278"/>
    </source>
</evidence>
<dbReference type="Pfam" id="PF03323">
    <property type="entry name" value="GerA"/>
    <property type="match status" value="1"/>
</dbReference>
<feature type="compositionally biased region" description="Polar residues" evidence="5">
    <location>
        <begin position="473"/>
        <end position="487"/>
    </location>
</feature>
<feature type="transmembrane region" description="Helical" evidence="6">
    <location>
        <begin position="358"/>
        <end position="376"/>
    </location>
</feature>
<accession>A0ABT9Y0N0</accession>
<protein>
    <submittedName>
        <fullName evidence="7">Spore germination protein KA</fullName>
    </submittedName>
</protein>
<dbReference type="InterPro" id="IPR050768">
    <property type="entry name" value="UPF0353/GerABKA_families"/>
</dbReference>
<name>A0ABT9Y0N0_9BACI</name>
<comment type="subcellular location">
    <subcellularLocation>
        <location evidence="4">Cell membrane</location>
    </subcellularLocation>
    <subcellularLocation>
        <location evidence="1">Membrane</location>
        <topology evidence="1">Multi-pass membrane protein</topology>
    </subcellularLocation>
</comment>
<reference evidence="7 8" key="1">
    <citation type="submission" date="2023-07" db="EMBL/GenBank/DDBJ databases">
        <title>Genomic Encyclopedia of Type Strains, Phase IV (KMG-IV): sequencing the most valuable type-strain genomes for metagenomic binning, comparative biology and taxonomic classification.</title>
        <authorList>
            <person name="Goeker M."/>
        </authorList>
    </citation>
    <scope>NUCLEOTIDE SEQUENCE [LARGE SCALE GENOMIC DNA]</scope>
    <source>
        <strain evidence="7 8">DSM 27594</strain>
    </source>
</reference>
<feature type="transmembrane region" description="Helical" evidence="6">
    <location>
        <begin position="412"/>
        <end position="437"/>
    </location>
</feature>
<evidence type="ECO:0000313" key="7">
    <source>
        <dbReference type="EMBL" id="MDQ0201368.1"/>
    </source>
</evidence>
<evidence type="ECO:0000256" key="6">
    <source>
        <dbReference type="SAM" id="Phobius"/>
    </source>
</evidence>
<evidence type="ECO:0000256" key="4">
    <source>
        <dbReference type="PIRNR" id="PIRNR005690"/>
    </source>
</evidence>
<feature type="transmembrane region" description="Helical" evidence="6">
    <location>
        <begin position="289"/>
        <end position="310"/>
    </location>
</feature>
<keyword evidence="6" id="KW-1133">Transmembrane helix</keyword>
<keyword evidence="3 4" id="KW-0472">Membrane</keyword>
<dbReference type="Proteomes" id="UP001224122">
    <property type="component" value="Unassembled WGS sequence"/>
</dbReference>
<evidence type="ECO:0000313" key="8">
    <source>
        <dbReference type="Proteomes" id="UP001224122"/>
    </source>
</evidence>
<comment type="caution">
    <text evidence="7">The sequence shown here is derived from an EMBL/GenBank/DDBJ whole genome shotgun (WGS) entry which is preliminary data.</text>
</comment>
<sequence length="496" mass="55297">MMVEDTLSKGVGSIHSDFELNIQTLCKTFSNMHDFKMKIFEIKERKIGIAFVDSITNKDIVNSRIINEIYKLDLSGTVLDLPIAHIKSTDNFKSIYSGILEGNVALFEENSNIAYLVDTGLFESRAILEPDSEKIIVGSHDGFVESLNKNVNLLRNRIRTPYLKNELLRVGEGEITTNVSILYVENIANPEVIKKVKDRISTIKLENNLTPGKLEEFIEDSSYSLFPQILETERPDRVTANLLDGRIAVLIEGSAMASIMPVTFFSFYQSPDDYNTRFILGSFLRAIRLISFFISISLPSIYIAIVSFHYEVLPYELVTNIKASLEYVPYPPVIEALIMQITLELLREAAIRLPSSMAQTVAIVGGLVIGTAIVEANLVSNTMIIVIAITAISSFTVPIFEMSSSIRLLSFPMIIAASLLGVVGIVTGFMFLMIHLVKLESFGAPYFAPLGPIRMTDLKDSLIRVPMWKMKSRPSTAQPIDQEQSTGKKGWVEDGE</sequence>
<dbReference type="PIRSF" id="PIRSF005690">
    <property type="entry name" value="GerBA"/>
    <property type="match status" value="1"/>
</dbReference>
<feature type="transmembrane region" description="Helical" evidence="6">
    <location>
        <begin position="247"/>
        <end position="268"/>
    </location>
</feature>
<dbReference type="EMBL" id="JAUSTW010000009">
    <property type="protein sequence ID" value="MDQ0201368.1"/>
    <property type="molecule type" value="Genomic_DNA"/>
</dbReference>
<comment type="similarity">
    <text evidence="2 4">Belongs to the GerABKA family.</text>
</comment>
<keyword evidence="6" id="KW-0812">Transmembrane</keyword>
<feature type="transmembrane region" description="Helical" evidence="6">
    <location>
        <begin position="382"/>
        <end position="400"/>
    </location>
</feature>
<dbReference type="InterPro" id="IPR004995">
    <property type="entry name" value="Spore_Ger"/>
</dbReference>
<dbReference type="PANTHER" id="PTHR22550:SF5">
    <property type="entry name" value="LEUCINE ZIPPER PROTEIN 4"/>
    <property type="match status" value="1"/>
</dbReference>
<evidence type="ECO:0000256" key="5">
    <source>
        <dbReference type="SAM" id="MobiDB-lite"/>
    </source>
</evidence>
<feature type="region of interest" description="Disordered" evidence="5">
    <location>
        <begin position="473"/>
        <end position="496"/>
    </location>
</feature>
<evidence type="ECO:0000256" key="1">
    <source>
        <dbReference type="ARBA" id="ARBA00004141"/>
    </source>
</evidence>
<organism evidence="7 8">
    <name type="scientific">Neobacillus ginsengisoli</name>
    <dbReference type="NCBI Taxonomy" id="904295"/>
    <lineage>
        <taxon>Bacteria</taxon>
        <taxon>Bacillati</taxon>
        <taxon>Bacillota</taxon>
        <taxon>Bacilli</taxon>
        <taxon>Bacillales</taxon>
        <taxon>Bacillaceae</taxon>
        <taxon>Neobacillus</taxon>
    </lineage>
</organism>